<accession>A0ABQ7C705</accession>
<protein>
    <submittedName>
        <fullName evidence="2">Uncharacterized protein</fullName>
    </submittedName>
</protein>
<evidence type="ECO:0000313" key="3">
    <source>
        <dbReference type="Proteomes" id="UP000266723"/>
    </source>
</evidence>
<comment type="caution">
    <text evidence="2">The sequence shown here is derived from an EMBL/GenBank/DDBJ whole genome shotgun (WGS) entry which is preliminary data.</text>
</comment>
<evidence type="ECO:0000256" key="1">
    <source>
        <dbReference type="SAM" id="MobiDB-lite"/>
    </source>
</evidence>
<dbReference type="EMBL" id="QGKV02000832">
    <property type="protein sequence ID" value="KAF3547485.1"/>
    <property type="molecule type" value="Genomic_DNA"/>
</dbReference>
<dbReference type="Proteomes" id="UP000266723">
    <property type="component" value="Unassembled WGS sequence"/>
</dbReference>
<keyword evidence="3" id="KW-1185">Reference proteome</keyword>
<reference evidence="2 3" key="1">
    <citation type="journal article" date="2020" name="BMC Genomics">
        <title>Intraspecific diversification of the crop wild relative Brassica cretica Lam. using demographic model selection.</title>
        <authorList>
            <person name="Kioukis A."/>
            <person name="Michalopoulou V.A."/>
            <person name="Briers L."/>
            <person name="Pirintsos S."/>
            <person name="Studholme D.J."/>
            <person name="Pavlidis P."/>
            <person name="Sarris P.F."/>
        </authorList>
    </citation>
    <scope>NUCLEOTIDE SEQUENCE [LARGE SCALE GENOMIC DNA]</scope>
    <source>
        <strain evidence="3">cv. PFS-1207/04</strain>
    </source>
</reference>
<proteinExistence type="predicted"/>
<name>A0ABQ7C705_BRACR</name>
<gene>
    <name evidence="2" type="ORF">DY000_02004035</name>
</gene>
<evidence type="ECO:0000313" key="2">
    <source>
        <dbReference type="EMBL" id="KAF3547485.1"/>
    </source>
</evidence>
<feature type="region of interest" description="Disordered" evidence="1">
    <location>
        <begin position="47"/>
        <end position="81"/>
    </location>
</feature>
<sequence>MSTENLDRGTGPLRLEAGRVWTEDLVSRKTGGLAGWCCAVNKEEAGDDRERRYEEIDGDGEEDKVPSFESIVNGEDEDEEA</sequence>
<organism evidence="2 3">
    <name type="scientific">Brassica cretica</name>
    <name type="common">Mustard</name>
    <dbReference type="NCBI Taxonomy" id="69181"/>
    <lineage>
        <taxon>Eukaryota</taxon>
        <taxon>Viridiplantae</taxon>
        <taxon>Streptophyta</taxon>
        <taxon>Embryophyta</taxon>
        <taxon>Tracheophyta</taxon>
        <taxon>Spermatophyta</taxon>
        <taxon>Magnoliopsida</taxon>
        <taxon>eudicotyledons</taxon>
        <taxon>Gunneridae</taxon>
        <taxon>Pentapetalae</taxon>
        <taxon>rosids</taxon>
        <taxon>malvids</taxon>
        <taxon>Brassicales</taxon>
        <taxon>Brassicaceae</taxon>
        <taxon>Brassiceae</taxon>
        <taxon>Brassica</taxon>
    </lineage>
</organism>